<keyword evidence="1" id="KW-0575">Peroxidase</keyword>
<dbReference type="GO" id="GO:0004601">
    <property type="term" value="F:peroxidase activity"/>
    <property type="evidence" value="ECO:0007669"/>
    <property type="project" value="UniProtKB-KW"/>
</dbReference>
<dbReference type="EMBL" id="CP134537">
    <property type="protein sequence ID" value="WNH09205.1"/>
    <property type="molecule type" value="Genomic_DNA"/>
</dbReference>
<evidence type="ECO:0000313" key="1">
    <source>
        <dbReference type="EMBL" id="WNH09205.1"/>
    </source>
</evidence>
<sequence>MSGYKNILKSKFNRVIIVLFACFAISLSGCKQNTEYKKQLEDPELFRAAMKRLTDIIVYDVFSPPIASRVYMYPSVASYAIMQKAYPNKYNSLVGQVNGFAEIPNPKDENINLHLASLQAFIMVGKQLIFSEDKLIEFRDQTHESLKVAGLPDNVLNASIAYGNEVAEHILNWADGDLYKQTRTFPQYSILEEPQYWKPTPPNYMQGIEPHWGEIRTLVLKTGDQFKPTPPIPFDLTEGSPFMKQVMDVYENGGKINNKNDEIAKFWDCNPYVVVHQSYHTMLATKKITPGGHWIGITEIASRKANSSFDETINAYTNVSISLFDGFISCWDEKWRSLVVRPETIINEYIDKDWEPYLQTPPFPEYTSGHSVISRSAAVILTDLYGDSFDFIDTSELEFGLPVREFKSFIHASEEAAMSRHYGGIHYMMAIEEGVTQGQKVGDYIVLNLKTLK</sequence>
<reference evidence="1 2" key="1">
    <citation type="submission" date="2023-09" db="EMBL/GenBank/DDBJ databases">
        <title>Thalassobella suaedae gen. nov., sp. nov., a marine bacterium of the family Flavobacteriaceae isolated from a halophyte Suaeda japonica.</title>
        <authorList>
            <person name="Lee S.Y."/>
            <person name="Hwang C.Y."/>
        </authorList>
    </citation>
    <scope>NUCLEOTIDE SEQUENCE [LARGE SCALE GENOMIC DNA]</scope>
    <source>
        <strain evidence="1 2">HL-DH14</strain>
    </source>
</reference>
<gene>
    <name evidence="1" type="ORF">RHP51_00110</name>
</gene>
<dbReference type="EC" id="1.11.1.-" evidence="1"/>
<dbReference type="InterPro" id="IPR052559">
    <property type="entry name" value="V-haloperoxidase"/>
</dbReference>
<dbReference type="SUPFAM" id="SSF48317">
    <property type="entry name" value="Acid phosphatase/Vanadium-dependent haloperoxidase"/>
    <property type="match status" value="1"/>
</dbReference>
<dbReference type="CDD" id="cd03398">
    <property type="entry name" value="PAP2_haloperoxidase"/>
    <property type="match status" value="1"/>
</dbReference>
<dbReference type="PANTHER" id="PTHR34599">
    <property type="entry name" value="PEROXIDASE-RELATED"/>
    <property type="match status" value="1"/>
</dbReference>
<accession>A0ABY9XTE3</accession>
<name>A0ABY9XTE3_9FLAO</name>
<proteinExistence type="predicted"/>
<protein>
    <submittedName>
        <fullName evidence="1">Vanadium-dependent haloperoxidase</fullName>
        <ecNumber evidence="1">1.11.1.-</ecNumber>
    </submittedName>
</protein>
<dbReference type="RefSeq" id="WP_415865718.1">
    <property type="nucleotide sequence ID" value="NZ_CP134537.1"/>
</dbReference>
<dbReference type="Proteomes" id="UP001302806">
    <property type="component" value="Chromosome"/>
</dbReference>
<dbReference type="PANTHER" id="PTHR34599:SF2">
    <property type="entry name" value="TRAF-TYPE DOMAIN-CONTAINING PROTEIN"/>
    <property type="match status" value="1"/>
</dbReference>
<dbReference type="InterPro" id="IPR036938">
    <property type="entry name" value="PAP2/HPO_sf"/>
</dbReference>
<dbReference type="Gene3D" id="1.10.606.20">
    <property type="match status" value="1"/>
</dbReference>
<keyword evidence="1" id="KW-0560">Oxidoreductase</keyword>
<organism evidence="1 2">
    <name type="scientific">Thalassobellus suaedae</name>
    <dbReference type="NCBI Taxonomy" id="3074124"/>
    <lineage>
        <taxon>Bacteria</taxon>
        <taxon>Pseudomonadati</taxon>
        <taxon>Bacteroidota</taxon>
        <taxon>Flavobacteriia</taxon>
        <taxon>Flavobacteriales</taxon>
        <taxon>Flavobacteriaceae</taxon>
        <taxon>Thalassobellus</taxon>
    </lineage>
</organism>
<evidence type="ECO:0000313" key="2">
    <source>
        <dbReference type="Proteomes" id="UP001302806"/>
    </source>
</evidence>